<comment type="caution">
    <text evidence="1">The sequence shown here is derived from an EMBL/GenBank/DDBJ whole genome shotgun (WGS) entry which is preliminary data.</text>
</comment>
<name>A0ABR2NBF1_9ROSI</name>
<dbReference type="PANTHER" id="PTHR33710:SF79">
    <property type="entry name" value="OS06G0205337 PROTEIN"/>
    <property type="match status" value="1"/>
</dbReference>
<organism evidence="1 2">
    <name type="scientific">Hibiscus sabdariffa</name>
    <name type="common">roselle</name>
    <dbReference type="NCBI Taxonomy" id="183260"/>
    <lineage>
        <taxon>Eukaryota</taxon>
        <taxon>Viridiplantae</taxon>
        <taxon>Streptophyta</taxon>
        <taxon>Embryophyta</taxon>
        <taxon>Tracheophyta</taxon>
        <taxon>Spermatophyta</taxon>
        <taxon>Magnoliopsida</taxon>
        <taxon>eudicotyledons</taxon>
        <taxon>Gunneridae</taxon>
        <taxon>Pentapetalae</taxon>
        <taxon>rosids</taxon>
        <taxon>malvids</taxon>
        <taxon>Malvales</taxon>
        <taxon>Malvaceae</taxon>
        <taxon>Malvoideae</taxon>
        <taxon>Hibiscus</taxon>
    </lineage>
</organism>
<reference evidence="1 2" key="1">
    <citation type="journal article" date="2024" name="G3 (Bethesda)">
        <title>Genome assembly of Hibiscus sabdariffa L. provides insights into metabolisms of medicinal natural products.</title>
        <authorList>
            <person name="Kim T."/>
        </authorList>
    </citation>
    <scope>NUCLEOTIDE SEQUENCE [LARGE SCALE GENOMIC DNA]</scope>
    <source>
        <strain evidence="1">TK-2024</strain>
        <tissue evidence="1">Old leaves</tissue>
    </source>
</reference>
<proteinExistence type="predicted"/>
<dbReference type="Proteomes" id="UP001396334">
    <property type="component" value="Unassembled WGS sequence"/>
</dbReference>
<dbReference type="EMBL" id="JBBPBN010000184">
    <property type="protein sequence ID" value="KAK8973498.1"/>
    <property type="molecule type" value="Genomic_DNA"/>
</dbReference>
<evidence type="ECO:0000313" key="1">
    <source>
        <dbReference type="EMBL" id="KAK8973498.1"/>
    </source>
</evidence>
<dbReference type="PANTHER" id="PTHR33710">
    <property type="entry name" value="BNAC02G09200D PROTEIN"/>
    <property type="match status" value="1"/>
</dbReference>
<keyword evidence="2" id="KW-1185">Reference proteome</keyword>
<sequence length="182" mass="20810">MEIPNKGGAYTWSNKRCDEDAILENLDKALASLECNFLFPQAIAVIDVAIASDHAPIILLTNGIMNSAKKDFMFESSWFNEEECSQVIKEAWDDIGHGVSRSSFQFKLRRTWVQLTKWNKEKLGRNILTTNDIIGKIKNLQDALLSVEEASKLKELKDDLMKMWAQVRGLKFKVLSYYDSTK</sequence>
<evidence type="ECO:0000313" key="2">
    <source>
        <dbReference type="Proteomes" id="UP001396334"/>
    </source>
</evidence>
<accession>A0ABR2NBF1</accession>
<protein>
    <submittedName>
        <fullName evidence="1">Uncharacterized protein</fullName>
    </submittedName>
</protein>
<gene>
    <name evidence="1" type="ORF">V6N11_008859</name>
</gene>